<accession>A0ABV7VK05</accession>
<keyword evidence="7 9" id="KW-0472">Membrane</keyword>
<evidence type="ECO:0000256" key="8">
    <source>
        <dbReference type="ARBA" id="ARBA00038436"/>
    </source>
</evidence>
<keyword evidence="3" id="KW-1003">Cell membrane</keyword>
<feature type="domain" description="Tripartite ATP-independent periplasmic transporters DctQ component" evidence="10">
    <location>
        <begin position="23"/>
        <end position="153"/>
    </location>
</feature>
<name>A0ABV7VK05_9PROT</name>
<dbReference type="PANTHER" id="PTHR35011:SF10">
    <property type="entry name" value="TRAP TRANSPORTER SMALL PERMEASE PROTEIN"/>
    <property type="match status" value="1"/>
</dbReference>
<sequence>MSPLAPLYRACGWLAGLFMIALLATILVSIAGRQFGFYLSGLDAYSGYCMAASSFLALAYAFAHGDHIRVTLVISRLGLKARRGAELFSVAMAILASGAFAFYSVKMAWWSYKFHDISSANDATPQWIPQLGMAIGTVVFCIAFIEELVLLLRGKQIRDDTDEIARTE</sequence>
<evidence type="ECO:0000256" key="4">
    <source>
        <dbReference type="ARBA" id="ARBA00022519"/>
    </source>
</evidence>
<comment type="function">
    <text evidence="9">Part of the tripartite ATP-independent periplasmic (TRAP) transport system.</text>
</comment>
<feature type="transmembrane region" description="Helical" evidence="9">
    <location>
        <begin position="131"/>
        <end position="152"/>
    </location>
</feature>
<organism evidence="11 12">
    <name type="scientific">Ferrovibrio xuzhouensis</name>
    <dbReference type="NCBI Taxonomy" id="1576914"/>
    <lineage>
        <taxon>Bacteria</taxon>
        <taxon>Pseudomonadati</taxon>
        <taxon>Pseudomonadota</taxon>
        <taxon>Alphaproteobacteria</taxon>
        <taxon>Rhodospirillales</taxon>
        <taxon>Rhodospirillaceae</taxon>
        <taxon>Ferrovibrio</taxon>
    </lineage>
</organism>
<comment type="caution">
    <text evidence="11">The sequence shown here is derived from an EMBL/GenBank/DDBJ whole genome shotgun (WGS) entry which is preliminary data.</text>
</comment>
<feature type="transmembrane region" description="Helical" evidence="9">
    <location>
        <begin position="44"/>
        <end position="63"/>
    </location>
</feature>
<gene>
    <name evidence="11" type="ORF">ACFOOQ_20000</name>
</gene>
<dbReference type="Pfam" id="PF04290">
    <property type="entry name" value="DctQ"/>
    <property type="match status" value="1"/>
</dbReference>
<evidence type="ECO:0000256" key="5">
    <source>
        <dbReference type="ARBA" id="ARBA00022692"/>
    </source>
</evidence>
<feature type="transmembrane region" description="Helical" evidence="9">
    <location>
        <begin position="12"/>
        <end position="32"/>
    </location>
</feature>
<comment type="subunit">
    <text evidence="9">The complex comprises the extracytoplasmic solute receptor protein and the two transmembrane proteins.</text>
</comment>
<reference evidence="12" key="1">
    <citation type="journal article" date="2019" name="Int. J. Syst. Evol. Microbiol.">
        <title>The Global Catalogue of Microorganisms (GCM) 10K type strain sequencing project: providing services to taxonomists for standard genome sequencing and annotation.</title>
        <authorList>
            <consortium name="The Broad Institute Genomics Platform"/>
            <consortium name="The Broad Institute Genome Sequencing Center for Infectious Disease"/>
            <person name="Wu L."/>
            <person name="Ma J."/>
        </authorList>
    </citation>
    <scope>NUCLEOTIDE SEQUENCE [LARGE SCALE GENOMIC DNA]</scope>
    <source>
        <strain evidence="12">KCTC 42182</strain>
    </source>
</reference>
<protein>
    <recommendedName>
        <fullName evidence="9">TRAP transporter small permease protein</fullName>
    </recommendedName>
</protein>
<evidence type="ECO:0000313" key="11">
    <source>
        <dbReference type="EMBL" id="MFC3677846.1"/>
    </source>
</evidence>
<evidence type="ECO:0000256" key="7">
    <source>
        <dbReference type="ARBA" id="ARBA00023136"/>
    </source>
</evidence>
<dbReference type="InterPro" id="IPR055348">
    <property type="entry name" value="DctQ"/>
</dbReference>
<dbReference type="InterPro" id="IPR007387">
    <property type="entry name" value="TRAP_DctQ"/>
</dbReference>
<keyword evidence="2 9" id="KW-0813">Transport</keyword>
<feature type="transmembrane region" description="Helical" evidence="9">
    <location>
        <begin position="84"/>
        <end position="105"/>
    </location>
</feature>
<dbReference type="EMBL" id="JBHRYJ010000005">
    <property type="protein sequence ID" value="MFC3677846.1"/>
    <property type="molecule type" value="Genomic_DNA"/>
</dbReference>
<evidence type="ECO:0000256" key="6">
    <source>
        <dbReference type="ARBA" id="ARBA00022989"/>
    </source>
</evidence>
<evidence type="ECO:0000256" key="9">
    <source>
        <dbReference type="RuleBase" id="RU369079"/>
    </source>
</evidence>
<evidence type="ECO:0000313" key="12">
    <source>
        <dbReference type="Proteomes" id="UP001595711"/>
    </source>
</evidence>
<comment type="subcellular location">
    <subcellularLocation>
        <location evidence="1 9">Cell inner membrane</location>
        <topology evidence="1 9">Multi-pass membrane protein</topology>
    </subcellularLocation>
</comment>
<keyword evidence="4 9" id="KW-0997">Cell inner membrane</keyword>
<evidence type="ECO:0000256" key="1">
    <source>
        <dbReference type="ARBA" id="ARBA00004429"/>
    </source>
</evidence>
<keyword evidence="6 9" id="KW-1133">Transmembrane helix</keyword>
<proteinExistence type="inferred from homology"/>
<evidence type="ECO:0000259" key="10">
    <source>
        <dbReference type="Pfam" id="PF04290"/>
    </source>
</evidence>
<evidence type="ECO:0000256" key="2">
    <source>
        <dbReference type="ARBA" id="ARBA00022448"/>
    </source>
</evidence>
<comment type="similarity">
    <text evidence="8 9">Belongs to the TRAP transporter small permease family.</text>
</comment>
<dbReference type="PANTHER" id="PTHR35011">
    <property type="entry name" value="2,3-DIKETO-L-GULONATE TRAP TRANSPORTER SMALL PERMEASE PROTEIN YIAM"/>
    <property type="match status" value="1"/>
</dbReference>
<keyword evidence="5 9" id="KW-0812">Transmembrane</keyword>
<dbReference type="RefSeq" id="WP_379729449.1">
    <property type="nucleotide sequence ID" value="NZ_JBHRYJ010000005.1"/>
</dbReference>
<dbReference type="Proteomes" id="UP001595711">
    <property type="component" value="Unassembled WGS sequence"/>
</dbReference>
<keyword evidence="12" id="KW-1185">Reference proteome</keyword>
<evidence type="ECO:0000256" key="3">
    <source>
        <dbReference type="ARBA" id="ARBA00022475"/>
    </source>
</evidence>